<evidence type="ECO:0000256" key="3">
    <source>
        <dbReference type="ARBA" id="ARBA00022741"/>
    </source>
</evidence>
<dbReference type="FunFam" id="3.40.50.300:FF:000032">
    <property type="entry name" value="Export ABC transporter ATP-binding protein"/>
    <property type="match status" value="1"/>
</dbReference>
<dbReference type="RefSeq" id="WP_073156148.1">
    <property type="nucleotide sequence ID" value="NZ_FQVL01000010.1"/>
</dbReference>
<dbReference type="PANTHER" id="PTHR42798">
    <property type="entry name" value="LIPOPROTEIN-RELEASING SYSTEM ATP-BINDING PROTEIN LOLD"/>
    <property type="match status" value="1"/>
</dbReference>
<evidence type="ECO:0000256" key="4">
    <source>
        <dbReference type="ARBA" id="ARBA00022840"/>
    </source>
</evidence>
<comment type="similarity">
    <text evidence="1">Belongs to the ABC transporter superfamily.</text>
</comment>
<evidence type="ECO:0000259" key="5">
    <source>
        <dbReference type="PROSITE" id="PS50893"/>
    </source>
</evidence>
<dbReference type="InterPro" id="IPR003439">
    <property type="entry name" value="ABC_transporter-like_ATP-bd"/>
</dbReference>
<dbReference type="GO" id="GO:0022857">
    <property type="term" value="F:transmembrane transporter activity"/>
    <property type="evidence" value="ECO:0007669"/>
    <property type="project" value="UniProtKB-ARBA"/>
</dbReference>
<dbReference type="SUPFAM" id="SSF52540">
    <property type="entry name" value="P-loop containing nucleoside triphosphate hydrolases"/>
    <property type="match status" value="1"/>
</dbReference>
<gene>
    <name evidence="6" type="ORF">SAMN05444392_110101</name>
</gene>
<dbReference type="AlphaFoldDB" id="A0A1M4ZT32"/>
<keyword evidence="2" id="KW-0813">Transport</keyword>
<dbReference type="Gene3D" id="3.40.50.300">
    <property type="entry name" value="P-loop containing nucleotide triphosphate hydrolases"/>
    <property type="match status" value="1"/>
</dbReference>
<name>A0A1M4ZT32_9BACL</name>
<dbReference type="PROSITE" id="PS50893">
    <property type="entry name" value="ABC_TRANSPORTER_2"/>
    <property type="match status" value="1"/>
</dbReference>
<dbReference type="InterPro" id="IPR027417">
    <property type="entry name" value="P-loop_NTPase"/>
</dbReference>
<feature type="domain" description="ABC transporter" evidence="5">
    <location>
        <begin position="4"/>
        <end position="242"/>
    </location>
</feature>
<organism evidence="6 7">
    <name type="scientific">Seinonella peptonophila</name>
    <dbReference type="NCBI Taxonomy" id="112248"/>
    <lineage>
        <taxon>Bacteria</taxon>
        <taxon>Bacillati</taxon>
        <taxon>Bacillota</taxon>
        <taxon>Bacilli</taxon>
        <taxon>Bacillales</taxon>
        <taxon>Thermoactinomycetaceae</taxon>
        <taxon>Seinonella</taxon>
    </lineage>
</organism>
<dbReference type="InterPro" id="IPR017871">
    <property type="entry name" value="ABC_transporter-like_CS"/>
</dbReference>
<keyword evidence="4 6" id="KW-0067">ATP-binding</keyword>
<dbReference type="CDD" id="cd03255">
    <property type="entry name" value="ABC_MJ0796_LolCDE_FtsE"/>
    <property type="match status" value="1"/>
</dbReference>
<dbReference type="SMART" id="SM00382">
    <property type="entry name" value="AAA"/>
    <property type="match status" value="1"/>
</dbReference>
<accession>A0A1M4ZT32</accession>
<evidence type="ECO:0000313" key="6">
    <source>
        <dbReference type="EMBL" id="SHF21164.1"/>
    </source>
</evidence>
<dbReference type="InterPro" id="IPR003593">
    <property type="entry name" value="AAA+_ATPase"/>
</dbReference>
<keyword evidence="7" id="KW-1185">Reference proteome</keyword>
<sequence>MTLIQVEQLCKVYGKQSSNRVLNGINFSVQLGEMVGIMGPSGSGKTTLLNQLSTIDKPTSGKIWFSEMELTQLSHKKRTDFRRRQLGFIFQDFQLLDTLTVSQNIIFPLVLQKVSATEQNQRLATVTEKLQLESLLDKKIYELSGGQAQRVAIARALIHQPTLVLADEPTGNLDAQSSQQVMKLLQELKQTEQTTLLLVTHDPVVASYCDRVIFLKDGIFHNELYANELQQAFFQNILNYLSLLGGNIE</sequence>
<protein>
    <submittedName>
        <fullName evidence="6">Putative ABC transport system ATP-binding protein</fullName>
    </submittedName>
</protein>
<dbReference type="STRING" id="112248.SAMN05444392_110101"/>
<keyword evidence="3" id="KW-0547">Nucleotide-binding</keyword>
<dbReference type="EMBL" id="FQVL01000010">
    <property type="protein sequence ID" value="SHF21164.1"/>
    <property type="molecule type" value="Genomic_DNA"/>
</dbReference>
<proteinExistence type="inferred from homology"/>
<dbReference type="GO" id="GO:0098796">
    <property type="term" value="C:membrane protein complex"/>
    <property type="evidence" value="ECO:0007669"/>
    <property type="project" value="UniProtKB-ARBA"/>
</dbReference>
<reference evidence="6 7" key="1">
    <citation type="submission" date="2016-11" db="EMBL/GenBank/DDBJ databases">
        <authorList>
            <person name="Jaros S."/>
            <person name="Januszkiewicz K."/>
            <person name="Wedrychowicz H."/>
        </authorList>
    </citation>
    <scope>NUCLEOTIDE SEQUENCE [LARGE SCALE GENOMIC DNA]</scope>
    <source>
        <strain evidence="6 7">DSM 44666</strain>
    </source>
</reference>
<evidence type="ECO:0000256" key="2">
    <source>
        <dbReference type="ARBA" id="ARBA00022448"/>
    </source>
</evidence>
<dbReference type="Pfam" id="PF00005">
    <property type="entry name" value="ABC_tran"/>
    <property type="match status" value="1"/>
</dbReference>
<dbReference type="PROSITE" id="PS00211">
    <property type="entry name" value="ABC_TRANSPORTER_1"/>
    <property type="match status" value="1"/>
</dbReference>
<dbReference type="PANTHER" id="PTHR42798:SF7">
    <property type="entry name" value="ALPHA-D-RIBOSE 1-METHYLPHOSPHONATE 5-TRIPHOSPHATE SYNTHASE SUBUNIT PHNL"/>
    <property type="match status" value="1"/>
</dbReference>
<dbReference type="InterPro" id="IPR017911">
    <property type="entry name" value="MacB-like_ATP-bd"/>
</dbReference>
<dbReference type="Proteomes" id="UP000184476">
    <property type="component" value="Unassembled WGS sequence"/>
</dbReference>
<dbReference type="GO" id="GO:0005524">
    <property type="term" value="F:ATP binding"/>
    <property type="evidence" value="ECO:0007669"/>
    <property type="project" value="UniProtKB-KW"/>
</dbReference>
<dbReference type="GO" id="GO:0016887">
    <property type="term" value="F:ATP hydrolysis activity"/>
    <property type="evidence" value="ECO:0007669"/>
    <property type="project" value="InterPro"/>
</dbReference>
<evidence type="ECO:0000256" key="1">
    <source>
        <dbReference type="ARBA" id="ARBA00005417"/>
    </source>
</evidence>
<dbReference type="OrthoDB" id="9791546at2"/>
<evidence type="ECO:0000313" key="7">
    <source>
        <dbReference type="Proteomes" id="UP000184476"/>
    </source>
</evidence>